<reference evidence="2 3" key="1">
    <citation type="submission" date="2015-07" db="EMBL/GenBank/DDBJ databases">
        <title>A draft genome sequence of Mycobacterium wolinskyi.</title>
        <authorList>
            <person name="de Man T.J."/>
            <person name="Perry K.A."/>
            <person name="Coulliette A.D."/>
            <person name="Jensen B."/>
            <person name="Toney N.C."/>
            <person name="Limbago B.M."/>
            <person name="Noble-Wang J."/>
        </authorList>
    </citation>
    <scope>NUCLEOTIDE SEQUENCE [LARGE SCALE GENOMIC DNA]</scope>
    <source>
        <strain evidence="2 3">CDC_01</strain>
    </source>
</reference>
<evidence type="ECO:0000313" key="3">
    <source>
        <dbReference type="Proteomes" id="UP000070612"/>
    </source>
</evidence>
<feature type="region of interest" description="Disordered" evidence="1">
    <location>
        <begin position="126"/>
        <end position="161"/>
    </location>
</feature>
<dbReference type="AlphaFoldDB" id="A0A132PM86"/>
<proteinExistence type="predicted"/>
<feature type="region of interest" description="Disordered" evidence="1">
    <location>
        <begin position="1"/>
        <end position="41"/>
    </location>
</feature>
<feature type="compositionally biased region" description="Basic and acidic residues" evidence="1">
    <location>
        <begin position="207"/>
        <end position="217"/>
    </location>
</feature>
<feature type="compositionally biased region" description="Gly residues" evidence="1">
    <location>
        <begin position="142"/>
        <end position="152"/>
    </location>
</feature>
<evidence type="ECO:0000313" key="2">
    <source>
        <dbReference type="EMBL" id="KWX23448.1"/>
    </source>
</evidence>
<accession>A0A132PM86</accession>
<dbReference type="PATRIC" id="fig|59750.3.peg.6961"/>
<gene>
    <name evidence="2" type="ORF">AFM11_14265</name>
</gene>
<dbReference type="Proteomes" id="UP000070612">
    <property type="component" value="Unassembled WGS sequence"/>
</dbReference>
<feature type="compositionally biased region" description="Low complexity" evidence="1">
    <location>
        <begin position="130"/>
        <end position="141"/>
    </location>
</feature>
<organism evidence="2 3">
    <name type="scientific">Mycolicibacterium wolinskyi</name>
    <dbReference type="NCBI Taxonomy" id="59750"/>
    <lineage>
        <taxon>Bacteria</taxon>
        <taxon>Bacillati</taxon>
        <taxon>Actinomycetota</taxon>
        <taxon>Actinomycetes</taxon>
        <taxon>Mycobacteriales</taxon>
        <taxon>Mycobacteriaceae</taxon>
        <taxon>Mycolicibacterium</taxon>
    </lineage>
</organism>
<comment type="caution">
    <text evidence="2">The sequence shown here is derived from an EMBL/GenBank/DDBJ whole genome shotgun (WGS) entry which is preliminary data.</text>
</comment>
<dbReference type="RefSeq" id="WP_067849767.1">
    <property type="nucleotide sequence ID" value="NZ_LGTW01000008.1"/>
</dbReference>
<dbReference type="EMBL" id="LGTW01000008">
    <property type="protein sequence ID" value="KWX23448.1"/>
    <property type="molecule type" value="Genomic_DNA"/>
</dbReference>
<protein>
    <recommendedName>
        <fullName evidence="4">Translation initiation factor IF-2</fullName>
    </recommendedName>
</protein>
<name>A0A132PM86_9MYCO</name>
<sequence>MSELRVNVPELRAKSSGLEDAANSLPEPPQQFTSAGTDPLSQALTKLTQEKEASFIEALPGTKSDSQKTASDMGVAADWYEKTDQEIHDAIMKRVAEFDAIFGPPDTVGGGGTPASSGGQFGQLVHGETPAGQGAAPPAAVGGQGPVEGGQQGAQSASQIAQQLGQMPMQMMQVPMQMMQQAGQLPQGIMQGVQGGVEQINKLAGEAGKKDAGEKAQPEQQAPAEPEKREETAPPAPAGADDTGANTQNAPVGPPTSGGAPQSAAPVQPSPNRVPSDPSIAL</sequence>
<feature type="compositionally biased region" description="Polar residues" evidence="1">
    <location>
        <begin position="30"/>
        <end position="41"/>
    </location>
</feature>
<evidence type="ECO:0008006" key="4">
    <source>
        <dbReference type="Google" id="ProtNLM"/>
    </source>
</evidence>
<feature type="region of interest" description="Disordered" evidence="1">
    <location>
        <begin position="200"/>
        <end position="282"/>
    </location>
</feature>
<feature type="compositionally biased region" description="Low complexity" evidence="1">
    <location>
        <begin position="260"/>
        <end position="271"/>
    </location>
</feature>
<evidence type="ECO:0000256" key="1">
    <source>
        <dbReference type="SAM" id="MobiDB-lite"/>
    </source>
</evidence>
<keyword evidence="3" id="KW-1185">Reference proteome</keyword>